<organism evidence="6 7">
    <name type="scientific">Aquimarina algicola</name>
    <dbReference type="NCBI Taxonomy" id="2589995"/>
    <lineage>
        <taxon>Bacteria</taxon>
        <taxon>Pseudomonadati</taxon>
        <taxon>Bacteroidota</taxon>
        <taxon>Flavobacteriia</taxon>
        <taxon>Flavobacteriales</taxon>
        <taxon>Flavobacteriaceae</taxon>
        <taxon>Aquimarina</taxon>
    </lineage>
</organism>
<evidence type="ECO:0000256" key="2">
    <source>
        <dbReference type="ARBA" id="ARBA00022723"/>
    </source>
</evidence>
<evidence type="ECO:0000256" key="1">
    <source>
        <dbReference type="ARBA" id="ARBA00008779"/>
    </source>
</evidence>
<evidence type="ECO:0000256" key="3">
    <source>
        <dbReference type="ARBA" id="ARBA00022801"/>
    </source>
</evidence>
<dbReference type="CDD" id="cd16027">
    <property type="entry name" value="SGSH"/>
    <property type="match status" value="1"/>
</dbReference>
<keyword evidence="2" id="KW-0479">Metal-binding</keyword>
<proteinExistence type="inferred from homology"/>
<evidence type="ECO:0000313" key="6">
    <source>
        <dbReference type="EMBL" id="TPN86245.1"/>
    </source>
</evidence>
<keyword evidence="4" id="KW-0106">Calcium</keyword>
<name>A0A504JCR0_9FLAO</name>
<comment type="caution">
    <text evidence="6">The sequence shown here is derived from an EMBL/GenBank/DDBJ whole genome shotgun (WGS) entry which is preliminary data.</text>
</comment>
<dbReference type="InterPro" id="IPR050738">
    <property type="entry name" value="Sulfatase"/>
</dbReference>
<evidence type="ECO:0000256" key="4">
    <source>
        <dbReference type="ARBA" id="ARBA00022837"/>
    </source>
</evidence>
<dbReference type="Gene3D" id="3.40.720.10">
    <property type="entry name" value="Alkaline Phosphatase, subunit A"/>
    <property type="match status" value="1"/>
</dbReference>
<accession>A0A504JCR0</accession>
<dbReference type="GO" id="GO:0004065">
    <property type="term" value="F:arylsulfatase activity"/>
    <property type="evidence" value="ECO:0007669"/>
    <property type="project" value="TreeGrafter"/>
</dbReference>
<comment type="similarity">
    <text evidence="1">Belongs to the sulfatase family.</text>
</comment>
<dbReference type="EMBL" id="VFWZ01000003">
    <property type="protein sequence ID" value="TPN86245.1"/>
    <property type="molecule type" value="Genomic_DNA"/>
</dbReference>
<dbReference type="SUPFAM" id="SSF53649">
    <property type="entry name" value="Alkaline phosphatase-like"/>
    <property type="match status" value="1"/>
</dbReference>
<reference evidence="6 7" key="1">
    <citation type="submission" date="2019-06" db="EMBL/GenBank/DDBJ databases">
        <authorList>
            <person name="Meng X."/>
        </authorList>
    </citation>
    <scope>NUCLEOTIDE SEQUENCE [LARGE SCALE GENOMIC DNA]</scope>
    <source>
        <strain evidence="6 7">M625</strain>
    </source>
</reference>
<dbReference type="GO" id="GO:0046872">
    <property type="term" value="F:metal ion binding"/>
    <property type="evidence" value="ECO:0007669"/>
    <property type="project" value="UniProtKB-KW"/>
</dbReference>
<evidence type="ECO:0000313" key="7">
    <source>
        <dbReference type="Proteomes" id="UP000315540"/>
    </source>
</evidence>
<feature type="domain" description="Sulfatase N-terminal" evidence="5">
    <location>
        <begin position="41"/>
        <end position="333"/>
    </location>
</feature>
<keyword evidence="3" id="KW-0378">Hydrolase</keyword>
<dbReference type="OrthoDB" id="975025at2"/>
<protein>
    <submittedName>
        <fullName evidence="6">Sulfatase</fullName>
    </submittedName>
</protein>
<evidence type="ECO:0000259" key="5">
    <source>
        <dbReference type="Pfam" id="PF00884"/>
    </source>
</evidence>
<dbReference type="PANTHER" id="PTHR42693:SF53">
    <property type="entry name" value="ENDO-4-O-SULFATASE"/>
    <property type="match status" value="1"/>
</dbReference>
<dbReference type="PROSITE" id="PS00149">
    <property type="entry name" value="SULFATASE_2"/>
    <property type="match status" value="1"/>
</dbReference>
<gene>
    <name evidence="6" type="ORF">FHK87_13335</name>
</gene>
<dbReference type="AlphaFoldDB" id="A0A504JCR0"/>
<dbReference type="InterPro" id="IPR024607">
    <property type="entry name" value="Sulfatase_CS"/>
</dbReference>
<dbReference type="PANTHER" id="PTHR42693">
    <property type="entry name" value="ARYLSULFATASE FAMILY MEMBER"/>
    <property type="match status" value="1"/>
</dbReference>
<dbReference type="InterPro" id="IPR017850">
    <property type="entry name" value="Alkaline_phosphatase_core_sf"/>
</dbReference>
<keyword evidence="7" id="KW-1185">Reference proteome</keyword>
<dbReference type="RefSeq" id="WP_140593741.1">
    <property type="nucleotide sequence ID" value="NZ_VFWZ01000003.1"/>
</dbReference>
<dbReference type="InterPro" id="IPR000917">
    <property type="entry name" value="Sulfatase_N"/>
</dbReference>
<dbReference type="Pfam" id="PF00884">
    <property type="entry name" value="Sulfatase"/>
    <property type="match status" value="1"/>
</dbReference>
<dbReference type="Proteomes" id="UP000315540">
    <property type="component" value="Unassembled WGS sequence"/>
</dbReference>
<sequence length="493" mass="56264">MFIKKLIRLVLLFAIIICCSNCDKKQSEKSVSETINTQNRPNIILFVADDHGTDALGAYGNPIIKTPNLDQLAKEGTKFNNAYCTSASCAASRSVILSGLFGHATGSYGHVHDYHHFSTYDTIKSLPVLLDKVGYETVRIGKYHVAPEKVYQFNTVLKANPRNTVEMAEKCADVLKADKPFFLYFCTDDPHRGHPFEPNQWDTPNNFGNKKEGYLGVETVTYNPKDVLVPDFLPDTKQTREEIAEYYQSVSRIDQGFGKLMQMLHETGKAKNTIVIYISDNGMAFPGAKTTVHEPGIKLPCIIKDPTKTEKDITSNAMISWVDLTPTILDMAKIDYDVNAFHGKSFYDIIGKKAVKGWDEIYASHTFHEITMYYPMRVVRNNNYKLIWNIAHRLEYPFASDLWASSTWQSVYRNNVEYFGNKKVKDYLFRPEFELYDLEKDPNETNNLANEETFKEVLETMKSKLKSFQSKTKDPWMIMWSHDASLQGSGVNL</sequence>